<sequence>MTTRNFQWFKKSLNHLKHTYIYYDLKTTDEIQRKPGLYSQIFCIPNKYLASTFLSLDIPGDEIVVKVFDPGYYFISNWSYKYQYDDVRYNIQQYFENDIEYYQKVNDFNQSHRCKIDTLSGFNAGFCSFWRDQSKPKDSNNYIASGLTIFMPKLTKKPKTQEDYLKGLKGLITMENAGLADFAVNYENMFMDKGKFIFSNYSSPSTRPSSAESDDSQELESLQTQKIIEFAGIWRKKDPEYSNIIAKESVNLFEEEIQREITESQQSRMVTIPIINREKSHSS</sequence>
<dbReference type="EMBL" id="GL996524">
    <property type="protein sequence ID" value="EGV63177.1"/>
    <property type="molecule type" value="Genomic_DNA"/>
</dbReference>
<evidence type="ECO:0000313" key="1">
    <source>
        <dbReference type="EMBL" id="EGV63177.1"/>
    </source>
</evidence>
<protein>
    <submittedName>
        <fullName evidence="1">Uncharacterized protein</fullName>
    </submittedName>
</protein>
<gene>
    <name evidence="1" type="ORF">CANTEDRAFT_135013</name>
</gene>
<reference evidence="1 2" key="1">
    <citation type="journal article" date="2011" name="Proc. Natl. Acad. Sci. U.S.A.">
        <title>Comparative genomics of xylose-fermenting fungi for enhanced biofuel production.</title>
        <authorList>
            <person name="Wohlbach D.J."/>
            <person name="Kuo A."/>
            <person name="Sato T.K."/>
            <person name="Potts K.M."/>
            <person name="Salamov A.A."/>
            <person name="LaButti K.M."/>
            <person name="Sun H."/>
            <person name="Clum A."/>
            <person name="Pangilinan J.L."/>
            <person name="Lindquist E.A."/>
            <person name="Lucas S."/>
            <person name="Lapidus A."/>
            <person name="Jin M."/>
            <person name="Gunawan C."/>
            <person name="Balan V."/>
            <person name="Dale B.E."/>
            <person name="Jeffries T.W."/>
            <person name="Zinkel R."/>
            <person name="Barry K.W."/>
            <person name="Grigoriev I.V."/>
            <person name="Gasch A.P."/>
        </authorList>
    </citation>
    <scope>NUCLEOTIDE SEQUENCE [LARGE SCALE GENOMIC DNA]</scope>
    <source>
        <strain evidence="2">ATCC 10573 / BCRC 21748 / CBS 615 / JCM 9827 / NBRC 10315 / NRRL Y-1498 / VKM Y-70</strain>
    </source>
</reference>
<name>G3B5B6_CANTC</name>
<dbReference type="Proteomes" id="UP000000707">
    <property type="component" value="Unassembled WGS sequence"/>
</dbReference>
<keyword evidence="2" id="KW-1185">Reference proteome</keyword>
<organism evidence="2">
    <name type="scientific">Candida tenuis (strain ATCC 10573 / BCRC 21748 / CBS 615 / JCM 9827 / NBRC 10315 / NRRL Y-1498 / VKM Y-70)</name>
    <name type="common">Yeast</name>
    <name type="synonym">Yamadazyma tenuis</name>
    <dbReference type="NCBI Taxonomy" id="590646"/>
    <lineage>
        <taxon>Eukaryota</taxon>
        <taxon>Fungi</taxon>
        <taxon>Dikarya</taxon>
        <taxon>Ascomycota</taxon>
        <taxon>Saccharomycotina</taxon>
        <taxon>Pichiomycetes</taxon>
        <taxon>Debaryomycetaceae</taxon>
        <taxon>Yamadazyma</taxon>
    </lineage>
</organism>
<accession>G3B5B6</accession>
<evidence type="ECO:0000313" key="2">
    <source>
        <dbReference type="Proteomes" id="UP000000707"/>
    </source>
</evidence>
<dbReference type="HOGENOM" id="CLU_088624_0_0_1"/>
<dbReference type="AlphaFoldDB" id="G3B5B6"/>
<proteinExistence type="predicted"/>